<dbReference type="STRING" id="5364.A0A5C3MYC6"/>
<dbReference type="Pfam" id="PF00248">
    <property type="entry name" value="Aldo_ket_red"/>
    <property type="match status" value="1"/>
</dbReference>
<keyword evidence="7" id="KW-0812">Transmembrane</keyword>
<evidence type="ECO:0000259" key="8">
    <source>
        <dbReference type="Pfam" id="PF00248"/>
    </source>
</evidence>
<name>A0A5C3MYC6_9AGAM</name>
<feature type="site" description="Lowers pKa of active site Tyr" evidence="6">
    <location>
        <position position="76"/>
    </location>
</feature>
<dbReference type="OrthoDB" id="416253at2759"/>
<dbReference type="PANTHER" id="PTHR43827">
    <property type="entry name" value="2,5-DIKETO-D-GLUCONIC ACID REDUCTASE"/>
    <property type="match status" value="1"/>
</dbReference>
<accession>A0A5C3MYC6</accession>
<dbReference type="GO" id="GO:0016652">
    <property type="term" value="F:oxidoreductase activity, acting on NAD(P)H as acceptor"/>
    <property type="evidence" value="ECO:0007669"/>
    <property type="project" value="InterPro"/>
</dbReference>
<dbReference type="InterPro" id="IPR020471">
    <property type="entry name" value="AKR"/>
</dbReference>
<feature type="transmembrane region" description="Helical" evidence="7">
    <location>
        <begin position="280"/>
        <end position="300"/>
    </location>
</feature>
<dbReference type="PRINTS" id="PR00069">
    <property type="entry name" value="ALDKETRDTASE"/>
</dbReference>
<dbReference type="InterPro" id="IPR044494">
    <property type="entry name" value="AKR3C2/3"/>
</dbReference>
<dbReference type="GO" id="GO:0016616">
    <property type="term" value="F:oxidoreductase activity, acting on the CH-OH group of donors, NAD or NADP as acceptor"/>
    <property type="evidence" value="ECO:0007669"/>
    <property type="project" value="UniProtKB-ARBA"/>
</dbReference>
<evidence type="ECO:0000256" key="1">
    <source>
        <dbReference type="ARBA" id="ARBA00007905"/>
    </source>
</evidence>
<reference evidence="9 10" key="1">
    <citation type="journal article" date="2019" name="Nat. Ecol. Evol.">
        <title>Megaphylogeny resolves global patterns of mushroom evolution.</title>
        <authorList>
            <person name="Varga T."/>
            <person name="Krizsan K."/>
            <person name="Foldi C."/>
            <person name="Dima B."/>
            <person name="Sanchez-Garcia M."/>
            <person name="Sanchez-Ramirez S."/>
            <person name="Szollosi G.J."/>
            <person name="Szarkandi J.G."/>
            <person name="Papp V."/>
            <person name="Albert L."/>
            <person name="Andreopoulos W."/>
            <person name="Angelini C."/>
            <person name="Antonin V."/>
            <person name="Barry K.W."/>
            <person name="Bougher N.L."/>
            <person name="Buchanan P."/>
            <person name="Buyck B."/>
            <person name="Bense V."/>
            <person name="Catcheside P."/>
            <person name="Chovatia M."/>
            <person name="Cooper J."/>
            <person name="Damon W."/>
            <person name="Desjardin D."/>
            <person name="Finy P."/>
            <person name="Geml J."/>
            <person name="Haridas S."/>
            <person name="Hughes K."/>
            <person name="Justo A."/>
            <person name="Karasinski D."/>
            <person name="Kautmanova I."/>
            <person name="Kiss B."/>
            <person name="Kocsube S."/>
            <person name="Kotiranta H."/>
            <person name="LaButti K.M."/>
            <person name="Lechner B.E."/>
            <person name="Liimatainen K."/>
            <person name="Lipzen A."/>
            <person name="Lukacs Z."/>
            <person name="Mihaltcheva S."/>
            <person name="Morgado L.N."/>
            <person name="Niskanen T."/>
            <person name="Noordeloos M.E."/>
            <person name="Ohm R.A."/>
            <person name="Ortiz-Santana B."/>
            <person name="Ovrebo C."/>
            <person name="Racz N."/>
            <person name="Riley R."/>
            <person name="Savchenko A."/>
            <person name="Shiryaev A."/>
            <person name="Soop K."/>
            <person name="Spirin V."/>
            <person name="Szebenyi C."/>
            <person name="Tomsovsky M."/>
            <person name="Tulloss R.E."/>
            <person name="Uehling J."/>
            <person name="Grigoriev I.V."/>
            <person name="Vagvolgyi C."/>
            <person name="Papp T."/>
            <person name="Martin F.M."/>
            <person name="Miettinen O."/>
            <person name="Hibbett D.S."/>
            <person name="Nagy L.G."/>
        </authorList>
    </citation>
    <scope>NUCLEOTIDE SEQUENCE [LARGE SCALE GENOMIC DNA]</scope>
    <source>
        <strain evidence="9 10">OMC1185</strain>
    </source>
</reference>
<evidence type="ECO:0000313" key="10">
    <source>
        <dbReference type="Proteomes" id="UP000305948"/>
    </source>
</evidence>
<proteinExistence type="inferred from homology"/>
<dbReference type="PIRSF" id="PIRSF000097">
    <property type="entry name" value="AKR"/>
    <property type="match status" value="1"/>
</dbReference>
<gene>
    <name evidence="9" type="ORF">OE88DRAFT_1631436</name>
</gene>
<dbReference type="InterPro" id="IPR036812">
    <property type="entry name" value="NAD(P)_OxRdtase_dom_sf"/>
</dbReference>
<evidence type="ECO:0000256" key="2">
    <source>
        <dbReference type="ARBA" id="ARBA00022857"/>
    </source>
</evidence>
<evidence type="ECO:0000256" key="3">
    <source>
        <dbReference type="ARBA" id="ARBA00023002"/>
    </source>
</evidence>
<keyword evidence="2" id="KW-0521">NADP</keyword>
<keyword evidence="7" id="KW-1133">Transmembrane helix</keyword>
<dbReference type="InterPro" id="IPR023210">
    <property type="entry name" value="NADP_OxRdtase_dom"/>
</dbReference>
<evidence type="ECO:0000256" key="4">
    <source>
        <dbReference type="PIRSR" id="PIRSR000097-1"/>
    </source>
</evidence>
<dbReference type="CDD" id="cd19120">
    <property type="entry name" value="AKR_AKR3C2-3"/>
    <property type="match status" value="1"/>
</dbReference>
<feature type="active site" description="Proton donor" evidence="4">
    <location>
        <position position="51"/>
    </location>
</feature>
<dbReference type="Proteomes" id="UP000305948">
    <property type="component" value="Unassembled WGS sequence"/>
</dbReference>
<keyword evidence="3" id="KW-0560">Oxidoreductase</keyword>
<dbReference type="Gene3D" id="3.20.20.100">
    <property type="entry name" value="NADP-dependent oxidoreductase domain"/>
    <property type="match status" value="1"/>
</dbReference>
<dbReference type="AlphaFoldDB" id="A0A5C3MYC6"/>
<dbReference type="SUPFAM" id="SSF51430">
    <property type="entry name" value="NAD(P)-linked oxidoreductase"/>
    <property type="match status" value="1"/>
</dbReference>
<keyword evidence="7" id="KW-0472">Membrane</keyword>
<dbReference type="PROSITE" id="PS00062">
    <property type="entry name" value="ALDOKETO_REDUCTASE_2"/>
    <property type="match status" value="1"/>
</dbReference>
<sequence>MPWDLIKLNDGHAIPSIAFGTWTLGNGRGPIDQVEQALSVGFDHVDTAQAYRNEAEAGQGIKESGLSRSDIFVTTKYSGTGGLDVETSIDNSLKNLGLSYVDLYLIHSPRLANPDIPTIWSKMEKIKSDGKAKSIGVSNFQVQHLETLLASAKVKPAANQILLHPYVYKEQAPLLEYCAKNNIVVEAYSALIPLTHQPGGPVDKPVSDIASRLSAKPEQVLLAWVKAKGAVAVTTSSKKERLDNYLAAGDLDLTDDDIASIDAAGAQGARMYSARKAFRIMAVVGLGVAVILRVCSGYGVEIF</sequence>
<dbReference type="FunFam" id="3.20.20.100:FF:000002">
    <property type="entry name" value="2,5-diketo-D-gluconic acid reductase A"/>
    <property type="match status" value="1"/>
</dbReference>
<protein>
    <submittedName>
        <fullName evidence="9">Aldo/keto reductase</fullName>
    </submittedName>
</protein>
<evidence type="ECO:0000256" key="6">
    <source>
        <dbReference type="PIRSR" id="PIRSR000097-3"/>
    </source>
</evidence>
<evidence type="ECO:0000256" key="5">
    <source>
        <dbReference type="PIRSR" id="PIRSR000097-2"/>
    </source>
</evidence>
<feature type="binding site" evidence="5">
    <location>
        <position position="107"/>
    </location>
    <ligand>
        <name>substrate</name>
    </ligand>
</feature>
<dbReference type="InterPro" id="IPR018170">
    <property type="entry name" value="Aldo/ket_reductase_CS"/>
</dbReference>
<dbReference type="PANTHER" id="PTHR43827:SF3">
    <property type="entry name" value="NADP-DEPENDENT OXIDOREDUCTASE DOMAIN-CONTAINING PROTEIN"/>
    <property type="match status" value="1"/>
</dbReference>
<organism evidence="9 10">
    <name type="scientific">Heliocybe sulcata</name>
    <dbReference type="NCBI Taxonomy" id="5364"/>
    <lineage>
        <taxon>Eukaryota</taxon>
        <taxon>Fungi</taxon>
        <taxon>Dikarya</taxon>
        <taxon>Basidiomycota</taxon>
        <taxon>Agaricomycotina</taxon>
        <taxon>Agaricomycetes</taxon>
        <taxon>Gloeophyllales</taxon>
        <taxon>Gloeophyllaceae</taxon>
        <taxon>Heliocybe</taxon>
    </lineage>
</organism>
<comment type="similarity">
    <text evidence="1">Belongs to the aldo/keto reductase family.</text>
</comment>
<dbReference type="EMBL" id="ML213513">
    <property type="protein sequence ID" value="TFK50509.1"/>
    <property type="molecule type" value="Genomic_DNA"/>
</dbReference>
<keyword evidence="10" id="KW-1185">Reference proteome</keyword>
<evidence type="ECO:0000256" key="7">
    <source>
        <dbReference type="SAM" id="Phobius"/>
    </source>
</evidence>
<evidence type="ECO:0000313" key="9">
    <source>
        <dbReference type="EMBL" id="TFK50509.1"/>
    </source>
</evidence>
<feature type="domain" description="NADP-dependent oxidoreductase" evidence="8">
    <location>
        <begin position="17"/>
        <end position="264"/>
    </location>
</feature>